<dbReference type="EMBL" id="UZAF01017197">
    <property type="protein sequence ID" value="VDO39017.1"/>
    <property type="molecule type" value="Genomic_DNA"/>
</dbReference>
<feature type="domain" description="MIR" evidence="4">
    <location>
        <begin position="83"/>
        <end position="139"/>
    </location>
</feature>
<dbReference type="AlphaFoldDB" id="A0A0N4WGS2"/>
<feature type="signal peptide" evidence="3">
    <location>
        <begin position="1"/>
        <end position="18"/>
    </location>
</feature>
<feature type="domain" description="MIR" evidence="4">
    <location>
        <begin position="21"/>
        <end position="75"/>
    </location>
</feature>
<keyword evidence="2" id="KW-0677">Repeat</keyword>
<organism evidence="7">
    <name type="scientific">Haemonchus placei</name>
    <name type="common">Barber's pole worm</name>
    <dbReference type="NCBI Taxonomy" id="6290"/>
    <lineage>
        <taxon>Eukaryota</taxon>
        <taxon>Metazoa</taxon>
        <taxon>Ecdysozoa</taxon>
        <taxon>Nematoda</taxon>
        <taxon>Chromadorea</taxon>
        <taxon>Rhabditida</taxon>
        <taxon>Rhabditina</taxon>
        <taxon>Rhabditomorpha</taxon>
        <taxon>Strongyloidea</taxon>
        <taxon>Trichostrongylidae</taxon>
        <taxon>Haemonchus</taxon>
    </lineage>
</organism>
<dbReference type="Pfam" id="PF02815">
    <property type="entry name" value="MIR"/>
    <property type="match status" value="1"/>
</dbReference>
<protein>
    <submittedName>
        <fullName evidence="7">MIR domain-containing protein</fullName>
    </submittedName>
</protein>
<evidence type="ECO:0000256" key="3">
    <source>
        <dbReference type="SAM" id="SignalP"/>
    </source>
</evidence>
<evidence type="ECO:0000259" key="4">
    <source>
        <dbReference type="PROSITE" id="PS50919"/>
    </source>
</evidence>
<dbReference type="SUPFAM" id="SSF82109">
    <property type="entry name" value="MIR domain"/>
    <property type="match status" value="1"/>
</dbReference>
<reference evidence="7" key="1">
    <citation type="submission" date="2017-02" db="UniProtKB">
        <authorList>
            <consortium name="WormBaseParasite"/>
        </authorList>
    </citation>
    <scope>IDENTIFICATION</scope>
</reference>
<dbReference type="InterPro" id="IPR016093">
    <property type="entry name" value="MIR_motif"/>
</dbReference>
<evidence type="ECO:0000256" key="2">
    <source>
        <dbReference type="ARBA" id="ARBA00022737"/>
    </source>
</evidence>
<dbReference type="STRING" id="6290.A0A0N4WGS2"/>
<dbReference type="OrthoDB" id="5588846at2759"/>
<sequence>MRWLTTFVIVAHVTLSFAYDDESITCGSVLKLSNANEGSRLHSHDVKYGSGSGQQSVTAVTASDDVNSHWQIYPALNEKCHRGDPIKCGDKIRLKHLTTGCFLHTHHFQAPLSSHYQEISCFGGDTQSDTGDNWQILCNSDEWLESDAVKIKHVDTSVYLALSGQQFGRPIHGQREVVGTDGITSGGKWKAAEGVYMKKNKD</sequence>
<dbReference type="Gene3D" id="2.80.10.50">
    <property type="match status" value="1"/>
</dbReference>
<dbReference type="PANTHER" id="PTHR46809:SF2">
    <property type="entry name" value="GH21273P"/>
    <property type="match status" value="1"/>
</dbReference>
<dbReference type="PROSITE" id="PS50919">
    <property type="entry name" value="MIR"/>
    <property type="match status" value="2"/>
</dbReference>
<dbReference type="SMART" id="SM00472">
    <property type="entry name" value="MIR"/>
    <property type="match status" value="3"/>
</dbReference>
<evidence type="ECO:0000256" key="1">
    <source>
        <dbReference type="ARBA" id="ARBA00022729"/>
    </source>
</evidence>
<dbReference type="OMA" id="KPQHGTR"/>
<keyword evidence="1 3" id="KW-0732">Signal</keyword>
<feature type="chain" id="PRO_5043123695" evidence="3">
    <location>
        <begin position="19"/>
        <end position="202"/>
    </location>
</feature>
<dbReference type="InterPro" id="IPR036300">
    <property type="entry name" value="MIR_dom_sf"/>
</dbReference>
<proteinExistence type="predicted"/>
<name>A0A0N4WGS2_HAEPC</name>
<dbReference type="Proteomes" id="UP000268014">
    <property type="component" value="Unassembled WGS sequence"/>
</dbReference>
<evidence type="ECO:0000313" key="7">
    <source>
        <dbReference type="WBParaSite" id="HPLM_0001003601-mRNA-1"/>
    </source>
</evidence>
<evidence type="ECO:0000313" key="6">
    <source>
        <dbReference type="Proteomes" id="UP000268014"/>
    </source>
</evidence>
<dbReference type="WBParaSite" id="HPLM_0001003601-mRNA-1">
    <property type="protein sequence ID" value="HPLM_0001003601-mRNA-1"/>
    <property type="gene ID" value="HPLM_0001003601"/>
</dbReference>
<accession>A0A0N4WGS2</accession>
<reference evidence="5 6" key="2">
    <citation type="submission" date="2018-11" db="EMBL/GenBank/DDBJ databases">
        <authorList>
            <consortium name="Pathogen Informatics"/>
        </authorList>
    </citation>
    <scope>NUCLEOTIDE SEQUENCE [LARGE SCALE GENOMIC DNA]</scope>
    <source>
        <strain evidence="5 6">MHpl1</strain>
    </source>
</reference>
<gene>
    <name evidence="5" type="ORF">HPLM_LOCUS10028</name>
</gene>
<dbReference type="PANTHER" id="PTHR46809">
    <property type="entry name" value="STROMAL CELL-DERIVED FACTOR 2-LIKE PROTEIN"/>
    <property type="match status" value="1"/>
</dbReference>
<keyword evidence="6" id="KW-1185">Reference proteome</keyword>
<evidence type="ECO:0000313" key="5">
    <source>
        <dbReference type="EMBL" id="VDO39017.1"/>
    </source>
</evidence>